<keyword evidence="3" id="KW-1185">Reference proteome</keyword>
<evidence type="ECO:0000256" key="1">
    <source>
        <dbReference type="SAM" id="MobiDB-lite"/>
    </source>
</evidence>
<gene>
    <name evidence="2" type="ORF">GCM10017786_50190</name>
</gene>
<dbReference type="Proteomes" id="UP000605897">
    <property type="component" value="Unassembled WGS sequence"/>
</dbReference>
<feature type="compositionally biased region" description="Low complexity" evidence="1">
    <location>
        <begin position="13"/>
        <end position="23"/>
    </location>
</feature>
<evidence type="ECO:0000313" key="2">
    <source>
        <dbReference type="EMBL" id="GHF10481.1"/>
    </source>
</evidence>
<protein>
    <submittedName>
        <fullName evidence="2">Uncharacterized protein</fullName>
    </submittedName>
</protein>
<feature type="region of interest" description="Disordered" evidence="1">
    <location>
        <begin position="1"/>
        <end position="44"/>
    </location>
</feature>
<accession>A0ABQ3J9U8</accession>
<comment type="caution">
    <text evidence="2">The sequence shown here is derived from an EMBL/GenBank/DDBJ whole genome shotgun (WGS) entry which is preliminary data.</text>
</comment>
<proteinExistence type="predicted"/>
<sequence length="146" mass="15581">MSVAPVSADPGTAAHSAKNAHAAPGLPNHSRNDSKGRTPMVGKARARISTAAARLALAIDDELVTYTPQALNELISTVVAREVAGRLRERAAWHREQAAKQAEITRQVPLGASQPSFLRSRDHHREADALEALALRELDGIGRGES</sequence>
<evidence type="ECO:0000313" key="3">
    <source>
        <dbReference type="Proteomes" id="UP000605897"/>
    </source>
</evidence>
<dbReference type="EMBL" id="BNAU01000006">
    <property type="protein sequence ID" value="GHF10481.1"/>
    <property type="molecule type" value="Genomic_DNA"/>
</dbReference>
<name>A0ABQ3J9U8_9PSEU</name>
<reference evidence="3" key="1">
    <citation type="journal article" date="2019" name="Int. J. Syst. Evol. Microbiol.">
        <title>The Global Catalogue of Microorganisms (GCM) 10K type strain sequencing project: providing services to taxonomists for standard genome sequencing and annotation.</title>
        <authorList>
            <consortium name="The Broad Institute Genomics Platform"/>
            <consortium name="The Broad Institute Genome Sequencing Center for Infectious Disease"/>
            <person name="Wu L."/>
            <person name="Ma J."/>
        </authorList>
    </citation>
    <scope>NUCLEOTIDE SEQUENCE [LARGE SCALE GENOMIC DNA]</scope>
    <source>
        <strain evidence="3">CGMCC 4.7677</strain>
    </source>
</reference>
<organism evidence="2 3">
    <name type="scientific">Amycolatopsis deserti</name>
    <dbReference type="NCBI Taxonomy" id="185696"/>
    <lineage>
        <taxon>Bacteria</taxon>
        <taxon>Bacillati</taxon>
        <taxon>Actinomycetota</taxon>
        <taxon>Actinomycetes</taxon>
        <taxon>Pseudonocardiales</taxon>
        <taxon>Pseudonocardiaceae</taxon>
        <taxon>Amycolatopsis</taxon>
    </lineage>
</organism>